<dbReference type="GO" id="GO:0004467">
    <property type="term" value="F:long-chain fatty acid-CoA ligase activity"/>
    <property type="evidence" value="ECO:0007669"/>
    <property type="project" value="UniProtKB-EC"/>
</dbReference>
<gene>
    <name evidence="7" type="ORF">AW06_000296</name>
</gene>
<evidence type="ECO:0000313" key="7">
    <source>
        <dbReference type="EMBL" id="KFB78345.1"/>
    </source>
</evidence>
<feature type="domain" description="AMP-binding enzyme C-terminal" evidence="6">
    <location>
        <begin position="446"/>
        <end position="521"/>
    </location>
</feature>
<dbReference type="Proteomes" id="UP000021315">
    <property type="component" value="Unassembled WGS sequence"/>
</dbReference>
<evidence type="ECO:0000256" key="3">
    <source>
        <dbReference type="ARBA" id="ARBA00022832"/>
    </source>
</evidence>
<dbReference type="EMBL" id="JDST02000005">
    <property type="protein sequence ID" value="KFB78345.1"/>
    <property type="molecule type" value="Genomic_DNA"/>
</dbReference>
<dbReference type="PANTHER" id="PTHR43859">
    <property type="entry name" value="ACYL-ACTIVATING ENZYME"/>
    <property type="match status" value="1"/>
</dbReference>
<evidence type="ECO:0000256" key="4">
    <source>
        <dbReference type="ARBA" id="ARBA00023098"/>
    </source>
</evidence>
<comment type="caution">
    <text evidence="7">The sequence shown here is derived from an EMBL/GenBank/DDBJ whole genome shotgun (WGS) entry which is preliminary data.</text>
</comment>
<dbReference type="Pfam" id="PF13193">
    <property type="entry name" value="AMP-binding_C"/>
    <property type="match status" value="1"/>
</dbReference>
<dbReference type="PROSITE" id="PS00455">
    <property type="entry name" value="AMP_BINDING"/>
    <property type="match status" value="1"/>
</dbReference>
<evidence type="ECO:0000256" key="1">
    <source>
        <dbReference type="ARBA" id="ARBA00006432"/>
    </source>
</evidence>
<evidence type="ECO:0000259" key="5">
    <source>
        <dbReference type="Pfam" id="PF00501"/>
    </source>
</evidence>
<keyword evidence="4" id="KW-0443">Lipid metabolism</keyword>
<dbReference type="Pfam" id="PF00501">
    <property type="entry name" value="AMP-binding"/>
    <property type="match status" value="1"/>
</dbReference>
<keyword evidence="8" id="KW-1185">Reference proteome</keyword>
<organism evidence="7 8">
    <name type="scientific">Candidatus Accumulibacter cognatus</name>
    <dbReference type="NCBI Taxonomy" id="2954383"/>
    <lineage>
        <taxon>Bacteria</taxon>
        <taxon>Pseudomonadati</taxon>
        <taxon>Pseudomonadota</taxon>
        <taxon>Betaproteobacteria</taxon>
        <taxon>Candidatus Accumulibacter</taxon>
    </lineage>
</organism>
<keyword evidence="3" id="KW-0276">Fatty acid metabolism</keyword>
<accession>A0A080MCY0</accession>
<evidence type="ECO:0000313" key="8">
    <source>
        <dbReference type="Proteomes" id="UP000021315"/>
    </source>
</evidence>
<protein>
    <submittedName>
        <fullName evidence="7">Long-chain-fatty-acid--CoA ligase</fullName>
        <ecNumber evidence="7">6.2.1.3</ecNumber>
    </submittedName>
</protein>
<keyword evidence="2 7" id="KW-0436">Ligase</keyword>
<dbReference type="STRING" id="1453999.AW06_000296"/>
<reference evidence="7" key="1">
    <citation type="submission" date="2014-02" db="EMBL/GenBank/DDBJ databases">
        <title>Expanding our view of genomic diversity in Candidatus Accumulibacter clades.</title>
        <authorList>
            <person name="Skennerton C.T."/>
            <person name="Barr J.J."/>
            <person name="Slater F.R."/>
            <person name="Bond P.L."/>
            <person name="Tyson G.W."/>
        </authorList>
    </citation>
    <scope>NUCLEOTIDE SEQUENCE [LARGE SCALE GENOMIC DNA]</scope>
</reference>
<dbReference type="InterPro" id="IPR025110">
    <property type="entry name" value="AMP-bd_C"/>
</dbReference>
<dbReference type="InterPro" id="IPR045851">
    <property type="entry name" value="AMP-bd_C_sf"/>
</dbReference>
<proteinExistence type="inferred from homology"/>
<dbReference type="InterPro" id="IPR042099">
    <property type="entry name" value="ANL_N_sf"/>
</dbReference>
<evidence type="ECO:0000259" key="6">
    <source>
        <dbReference type="Pfam" id="PF13193"/>
    </source>
</evidence>
<dbReference type="CDD" id="cd12119">
    <property type="entry name" value="ttLC_FACS_AlkK_like"/>
    <property type="match status" value="1"/>
</dbReference>
<comment type="similarity">
    <text evidence="1">Belongs to the ATP-dependent AMP-binding enzyme family.</text>
</comment>
<dbReference type="Gene3D" id="3.30.300.30">
    <property type="match status" value="1"/>
</dbReference>
<dbReference type="AlphaFoldDB" id="A0A080MCY0"/>
<evidence type="ECO:0000256" key="2">
    <source>
        <dbReference type="ARBA" id="ARBA00022598"/>
    </source>
</evidence>
<feature type="domain" description="AMP-dependent synthetase/ligase" evidence="5">
    <location>
        <begin position="18"/>
        <end position="399"/>
    </location>
</feature>
<dbReference type="InterPro" id="IPR020845">
    <property type="entry name" value="AMP-binding_CS"/>
</dbReference>
<dbReference type="NCBIfam" id="NF004837">
    <property type="entry name" value="PRK06187.1"/>
    <property type="match status" value="1"/>
</dbReference>
<dbReference type="SUPFAM" id="SSF56801">
    <property type="entry name" value="Acetyl-CoA synthetase-like"/>
    <property type="match status" value="1"/>
</dbReference>
<name>A0A080MCY0_9PROT</name>
<dbReference type="InterPro" id="IPR000873">
    <property type="entry name" value="AMP-dep_synth/lig_dom"/>
</dbReference>
<dbReference type="EC" id="6.2.1.3" evidence="7"/>
<dbReference type="PANTHER" id="PTHR43859:SF4">
    <property type="entry name" value="BUTANOATE--COA LIGASE AAE1-RELATED"/>
    <property type="match status" value="1"/>
</dbReference>
<dbReference type="Gene3D" id="3.40.50.12780">
    <property type="entry name" value="N-terminal domain of ligase-like"/>
    <property type="match status" value="1"/>
</dbReference>
<sequence>MLAQMMKEPLLLSSVLTHAEKYHGDEEIVSRMPAGQVHRYTYRDLAQRVRQTARALLDLGLGEGACIATLGWNTYRHLELYFAIPCLGSVCHTINPRLFHEQIVYIINHADDVALFFDASFAPLVAELRHRCPGVKYWVALVEAESIPADTPFAQSYEALLTRQPSRLEWPSFDENTACLLCYTSGTTGNPKGVLFSHRTTLLHSLATALPDALSISAREVVCPIVPMFHANGWGLPYTCPMVGSKLVLAGMNTDGESLYRLFEAEGVTFAGAVPTVWQGVIDYMQAHGLQFGSLRRFLVGGSSCPFSIIRTMWHDYGVEALPGWGMTELSPIGTLTTTKRKHAKWSTDQLLEFKTNHGRPLFGVDLRLVGKEGEAVPCDGQSVGELQVRGLWTVDTYFKSDRSALIDGWFPTGDIAAIDGEGYLRITDRSKDMIKSGGEWISSIELENIATLHPAVAMAAAIGVASIKWGERPLLVAVMRPGQSISKQELLAWFEGKVAKWWIPDDVRFVPELPMTATGKLSKLTLRKQYRDFQLPAEGE</sequence>